<dbReference type="Pfam" id="PF13432">
    <property type="entry name" value="TPR_16"/>
    <property type="match status" value="1"/>
</dbReference>
<dbReference type="PANTHER" id="PTHR44943">
    <property type="entry name" value="CELLULOSE SYNTHASE OPERON PROTEIN C"/>
    <property type="match status" value="1"/>
</dbReference>
<dbReference type="PROSITE" id="PS50005">
    <property type="entry name" value="TPR"/>
    <property type="match status" value="2"/>
</dbReference>
<accession>A0A414YDH6</accession>
<dbReference type="Gene3D" id="1.25.40.10">
    <property type="entry name" value="Tetratricopeptide repeat domain"/>
    <property type="match status" value="4"/>
</dbReference>
<evidence type="ECO:0000256" key="2">
    <source>
        <dbReference type="ARBA" id="ARBA00022803"/>
    </source>
</evidence>
<gene>
    <name evidence="5" type="ORF">DW192_03625</name>
</gene>
<keyword evidence="2 3" id="KW-0802">TPR repeat</keyword>
<reference evidence="5 6" key="1">
    <citation type="submission" date="2018-08" db="EMBL/GenBank/DDBJ databases">
        <title>A genome reference for cultivated species of the human gut microbiota.</title>
        <authorList>
            <person name="Zou Y."/>
            <person name="Xue W."/>
            <person name="Luo G."/>
        </authorList>
    </citation>
    <scope>NUCLEOTIDE SEQUENCE [LARGE SCALE GENOMIC DNA]</scope>
    <source>
        <strain evidence="5 6">AM16-54</strain>
    </source>
</reference>
<dbReference type="InterPro" id="IPR051685">
    <property type="entry name" value="Ycf3/AcsC/BcsC/TPR_MFPF"/>
</dbReference>
<evidence type="ECO:0000256" key="1">
    <source>
        <dbReference type="ARBA" id="ARBA00022737"/>
    </source>
</evidence>
<evidence type="ECO:0000313" key="5">
    <source>
        <dbReference type="EMBL" id="RHH84166.1"/>
    </source>
</evidence>
<dbReference type="InterPro" id="IPR011990">
    <property type="entry name" value="TPR-like_helical_dom_sf"/>
</dbReference>
<evidence type="ECO:0000256" key="3">
    <source>
        <dbReference type="PROSITE-ProRule" id="PRU00339"/>
    </source>
</evidence>
<proteinExistence type="predicted"/>
<dbReference type="RefSeq" id="WP_118253880.1">
    <property type="nucleotide sequence ID" value="NZ_QRKB01000005.1"/>
</dbReference>
<evidence type="ECO:0000313" key="6">
    <source>
        <dbReference type="Proteomes" id="UP000284548"/>
    </source>
</evidence>
<dbReference type="InterPro" id="IPR019734">
    <property type="entry name" value="TPR_rpt"/>
</dbReference>
<feature type="repeat" description="TPR" evidence="3">
    <location>
        <begin position="50"/>
        <end position="83"/>
    </location>
</feature>
<dbReference type="AlphaFoldDB" id="A0A414YDH6"/>
<dbReference type="SUPFAM" id="SSF81901">
    <property type="entry name" value="HCP-like"/>
    <property type="match status" value="1"/>
</dbReference>
<dbReference type="Pfam" id="PF13181">
    <property type="entry name" value="TPR_8"/>
    <property type="match status" value="1"/>
</dbReference>
<dbReference type="SUPFAM" id="SSF48452">
    <property type="entry name" value="TPR-like"/>
    <property type="match status" value="1"/>
</dbReference>
<organism evidence="5 6">
    <name type="scientific">Segatella copri</name>
    <dbReference type="NCBI Taxonomy" id="165179"/>
    <lineage>
        <taxon>Bacteria</taxon>
        <taxon>Pseudomonadati</taxon>
        <taxon>Bacteroidota</taxon>
        <taxon>Bacteroidia</taxon>
        <taxon>Bacteroidales</taxon>
        <taxon>Prevotellaceae</taxon>
        <taxon>Segatella</taxon>
    </lineage>
</organism>
<dbReference type="PANTHER" id="PTHR44943:SF5">
    <property type="entry name" value="BLL7697 PROTEIN"/>
    <property type="match status" value="1"/>
</dbReference>
<sequence>MNLRNISWAMGLVLLGSVAMPSFARKKKVQPVQKPAVQEDHLSPNDRQRYNYFFLEGARQQAAGNYSAAFDLFEHARKIDPKAAETYFYESLFYSQLKQDSLALAYMQKAIELNPENQTYAEQLGRYYIGSQKYDLAINAYEDLYAKNHGNTDALRILVQLYSQNKDYKSVLKTISRLEVEEGESEQFTLSKMRVYELMNDKKAAYQELKSLVDQHPLDMQYKTMLGNWLVQHDRQKEAYKCFTDVLKEEPDNSYAQMSLYDYYNATHQEQLAEQMLDKILMSPKSDLETKVMMYRSFIQKNESEGGDSTKVIALFDKALNVAHPSADVAEMRAAYMSLKKMPADSVCRAFEKVLTIAPDNVNARMQLVQMLWNEKKYDLVSQQCKAAQEYNPEEMVFYYFGGMAYYQKDKEDEALREFRLGLAQVNAQSPANLVSDLYAVTGDILHKKGEEQEAFAAYDSCLQWKDDNVMALNNYAYYLSEKGVDLHKAESMSYKTIKAEPNNGTYLDTYAWILFMEERYADAKTYIDQALKNRDSTADNSTVLEHAGDIYYMNGMTDESVDFWKKAYTGENQTEVLAWKIKNRQYITEEELKKRNAPKQKPAATKKSVRKSKKK</sequence>
<evidence type="ECO:0000256" key="4">
    <source>
        <dbReference type="SAM" id="MobiDB-lite"/>
    </source>
</evidence>
<dbReference type="SMART" id="SM00028">
    <property type="entry name" value="TPR"/>
    <property type="match status" value="8"/>
</dbReference>
<keyword evidence="1" id="KW-0677">Repeat</keyword>
<feature type="repeat" description="TPR" evidence="3">
    <location>
        <begin position="84"/>
        <end position="117"/>
    </location>
</feature>
<protein>
    <submittedName>
        <fullName evidence="5">Uncharacterized protein</fullName>
    </submittedName>
</protein>
<dbReference type="EMBL" id="QRKB01000005">
    <property type="protein sequence ID" value="RHH84166.1"/>
    <property type="molecule type" value="Genomic_DNA"/>
</dbReference>
<name>A0A414YDH6_9BACT</name>
<comment type="caution">
    <text evidence="5">The sequence shown here is derived from an EMBL/GenBank/DDBJ whole genome shotgun (WGS) entry which is preliminary data.</text>
</comment>
<dbReference type="Proteomes" id="UP000284548">
    <property type="component" value="Unassembled WGS sequence"/>
</dbReference>
<feature type="region of interest" description="Disordered" evidence="4">
    <location>
        <begin position="593"/>
        <end position="616"/>
    </location>
</feature>